<evidence type="ECO:0000256" key="5">
    <source>
        <dbReference type="ARBA" id="ARBA00022750"/>
    </source>
</evidence>
<evidence type="ECO:0000256" key="4">
    <source>
        <dbReference type="ARBA" id="ARBA00022692"/>
    </source>
</evidence>
<dbReference type="AlphaFoldDB" id="A0A1V4ETL8"/>
<evidence type="ECO:0000256" key="1">
    <source>
        <dbReference type="ARBA" id="ARBA00006139"/>
    </source>
</evidence>
<feature type="transmembrane region" description="Helical" evidence="9">
    <location>
        <begin position="65"/>
        <end position="82"/>
    </location>
</feature>
<comment type="function">
    <text evidence="9 10">This protein specifically catalyzes the removal of signal peptides from prolipoproteins.</text>
</comment>
<keyword evidence="3 9" id="KW-0645">Protease</keyword>
<dbReference type="PRINTS" id="PR00781">
    <property type="entry name" value="LIPOSIGPTASE"/>
</dbReference>
<dbReference type="GO" id="GO:0004190">
    <property type="term" value="F:aspartic-type endopeptidase activity"/>
    <property type="evidence" value="ECO:0007669"/>
    <property type="project" value="UniProtKB-UniRule"/>
</dbReference>
<comment type="catalytic activity">
    <reaction evidence="9 10">
        <text>Release of signal peptides from bacterial membrane prolipoproteins. Hydrolyzes -Xaa-Yaa-Zaa-|-(S,diacylglyceryl)Cys-, in which Xaa is hydrophobic (preferably Leu), and Yaa (Ala or Ser) and Zaa (Gly or Ala) have small, neutral side chains.</text>
        <dbReference type="EC" id="3.4.23.36"/>
    </reaction>
</comment>
<dbReference type="UniPathway" id="UPA00665"/>
<gene>
    <name evidence="9" type="primary">lspA</name>
    <name evidence="12" type="ORF">B2M26_07770</name>
</gene>
<comment type="caution">
    <text evidence="12">The sequence shown here is derived from an EMBL/GenBank/DDBJ whole genome shotgun (WGS) entry which is preliminary data.</text>
</comment>
<dbReference type="InterPro" id="IPR001872">
    <property type="entry name" value="Peptidase_A8"/>
</dbReference>
<evidence type="ECO:0000256" key="7">
    <source>
        <dbReference type="ARBA" id="ARBA00022989"/>
    </source>
</evidence>
<comment type="caution">
    <text evidence="9">Lacks conserved residue(s) required for the propagation of feature annotation.</text>
</comment>
<feature type="active site" evidence="9">
    <location>
        <position position="134"/>
    </location>
</feature>
<keyword evidence="2 9" id="KW-1003">Cell membrane</keyword>
<dbReference type="PANTHER" id="PTHR33695:SF1">
    <property type="entry name" value="LIPOPROTEIN SIGNAL PEPTIDASE"/>
    <property type="match status" value="1"/>
</dbReference>
<organism evidence="12 13">
    <name type="scientific">Ferroacidibacillus organovorans</name>
    <dbReference type="NCBI Taxonomy" id="1765683"/>
    <lineage>
        <taxon>Bacteria</taxon>
        <taxon>Bacillati</taxon>
        <taxon>Bacillota</taxon>
        <taxon>Bacilli</taxon>
        <taxon>Bacillales</taxon>
        <taxon>Alicyclobacillaceae</taxon>
        <taxon>Ferroacidibacillus</taxon>
    </lineage>
</organism>
<evidence type="ECO:0000256" key="11">
    <source>
        <dbReference type="RuleBase" id="RU004181"/>
    </source>
</evidence>
<reference evidence="12 13" key="1">
    <citation type="submission" date="2017-02" db="EMBL/GenBank/DDBJ databases">
        <title>Draft genome of Acidibacillus ferrooxidans Huett2.</title>
        <authorList>
            <person name="Schopf S."/>
        </authorList>
    </citation>
    <scope>NUCLEOTIDE SEQUENCE [LARGE SCALE GENOMIC DNA]</scope>
    <source>
        <strain evidence="12 13">Huett2</strain>
    </source>
</reference>
<evidence type="ECO:0000256" key="3">
    <source>
        <dbReference type="ARBA" id="ARBA00022670"/>
    </source>
</evidence>
<dbReference type="PANTHER" id="PTHR33695">
    <property type="entry name" value="LIPOPROTEIN SIGNAL PEPTIDASE"/>
    <property type="match status" value="1"/>
</dbReference>
<feature type="transmembrane region" description="Helical" evidence="9">
    <location>
        <begin position="94"/>
        <end position="112"/>
    </location>
</feature>
<keyword evidence="8 9" id="KW-0472">Membrane</keyword>
<proteinExistence type="inferred from homology"/>
<keyword evidence="13" id="KW-1185">Reference proteome</keyword>
<keyword evidence="4 9" id="KW-0812">Transmembrane</keyword>
<evidence type="ECO:0000256" key="9">
    <source>
        <dbReference type="HAMAP-Rule" id="MF_00161"/>
    </source>
</evidence>
<keyword evidence="6 9" id="KW-0378">Hydrolase</keyword>
<dbReference type="PROSITE" id="PS00855">
    <property type="entry name" value="SPASE_II"/>
    <property type="match status" value="1"/>
</dbReference>
<evidence type="ECO:0000256" key="6">
    <source>
        <dbReference type="ARBA" id="ARBA00022801"/>
    </source>
</evidence>
<dbReference type="NCBIfam" id="TIGR00077">
    <property type="entry name" value="lspA"/>
    <property type="match status" value="1"/>
</dbReference>
<accession>A0A1V4ETL8</accession>
<evidence type="ECO:0000313" key="12">
    <source>
        <dbReference type="EMBL" id="OPG16202.1"/>
    </source>
</evidence>
<comment type="subcellular location">
    <subcellularLocation>
        <location evidence="9">Cell membrane</location>
        <topology evidence="9">Multi-pass membrane protein</topology>
    </subcellularLocation>
</comment>
<keyword evidence="5 9" id="KW-0064">Aspartyl protease</keyword>
<feature type="active site" evidence="9">
    <location>
        <position position="118"/>
    </location>
</feature>
<dbReference type="HAMAP" id="MF_00161">
    <property type="entry name" value="LspA"/>
    <property type="match status" value="1"/>
</dbReference>
<comment type="pathway">
    <text evidence="9">Protein modification; lipoprotein biosynthesis (signal peptide cleavage).</text>
</comment>
<evidence type="ECO:0000313" key="13">
    <source>
        <dbReference type="Proteomes" id="UP000190229"/>
    </source>
</evidence>
<dbReference type="GO" id="GO:0005886">
    <property type="term" value="C:plasma membrane"/>
    <property type="evidence" value="ECO:0007669"/>
    <property type="project" value="UniProtKB-SubCell"/>
</dbReference>
<evidence type="ECO:0000256" key="10">
    <source>
        <dbReference type="RuleBase" id="RU000594"/>
    </source>
</evidence>
<dbReference type="EMBL" id="MWPS01000021">
    <property type="protein sequence ID" value="OPG16202.1"/>
    <property type="molecule type" value="Genomic_DNA"/>
</dbReference>
<comment type="similarity">
    <text evidence="1 9 11">Belongs to the peptidase A8 family.</text>
</comment>
<name>A0A1V4ETL8_9BACL</name>
<dbReference type="EC" id="3.4.23.36" evidence="9"/>
<dbReference type="Pfam" id="PF01252">
    <property type="entry name" value="Peptidase_A8"/>
    <property type="match status" value="1"/>
</dbReference>
<keyword evidence="7 9" id="KW-1133">Transmembrane helix</keyword>
<dbReference type="GO" id="GO:0006508">
    <property type="term" value="P:proteolysis"/>
    <property type="evidence" value="ECO:0007669"/>
    <property type="project" value="UniProtKB-KW"/>
</dbReference>
<sequence>MRCVGGVIVIFLVAALVVFFDQFVKWIVVTHMAVNQAIPVIPGILEWLYIQNRGAAFSMLLNQRALLIGIALVVVAAIIYANRTYARGKRSLQIALGCLMGGATGNLLDRILHGYVIDYIYVSVIHYPVFNIADSAIVLSVFYMVWRAWFRKESTSSVAENAEEVHSD</sequence>
<protein>
    <recommendedName>
        <fullName evidence="9">Lipoprotein signal peptidase</fullName>
        <ecNumber evidence="9">3.4.23.36</ecNumber>
    </recommendedName>
    <alternativeName>
        <fullName evidence="9">Prolipoprotein signal peptidase</fullName>
    </alternativeName>
    <alternativeName>
        <fullName evidence="9">Signal peptidase II</fullName>
        <shortName evidence="9">SPase II</shortName>
    </alternativeName>
</protein>
<evidence type="ECO:0000256" key="2">
    <source>
        <dbReference type="ARBA" id="ARBA00022475"/>
    </source>
</evidence>
<feature type="transmembrane region" description="Helical" evidence="9">
    <location>
        <begin position="124"/>
        <end position="146"/>
    </location>
</feature>
<dbReference type="OrthoDB" id="9810259at2"/>
<dbReference type="Proteomes" id="UP000190229">
    <property type="component" value="Unassembled WGS sequence"/>
</dbReference>
<evidence type="ECO:0000256" key="8">
    <source>
        <dbReference type="ARBA" id="ARBA00023136"/>
    </source>
</evidence>